<proteinExistence type="predicted"/>
<name>X1MHI3_9ZZZZ</name>
<evidence type="ECO:0000313" key="1">
    <source>
        <dbReference type="EMBL" id="GAI17511.1"/>
    </source>
</evidence>
<protein>
    <submittedName>
        <fullName evidence="1">Uncharacterized protein</fullName>
    </submittedName>
</protein>
<dbReference type="EMBL" id="BARV01005761">
    <property type="protein sequence ID" value="GAI17511.1"/>
    <property type="molecule type" value="Genomic_DNA"/>
</dbReference>
<organism evidence="1">
    <name type="scientific">marine sediment metagenome</name>
    <dbReference type="NCBI Taxonomy" id="412755"/>
    <lineage>
        <taxon>unclassified sequences</taxon>
        <taxon>metagenomes</taxon>
        <taxon>ecological metagenomes</taxon>
    </lineage>
</organism>
<gene>
    <name evidence="1" type="ORF">S06H3_11695</name>
</gene>
<accession>X1MHI3</accession>
<reference evidence="1" key="1">
    <citation type="journal article" date="2014" name="Front. Microbiol.">
        <title>High frequency of phylogenetically diverse reductive dehalogenase-homologous genes in deep subseafloor sedimentary metagenomes.</title>
        <authorList>
            <person name="Kawai M."/>
            <person name="Futagami T."/>
            <person name="Toyoda A."/>
            <person name="Takaki Y."/>
            <person name="Nishi S."/>
            <person name="Hori S."/>
            <person name="Arai W."/>
            <person name="Tsubouchi T."/>
            <person name="Morono Y."/>
            <person name="Uchiyama I."/>
            <person name="Ito T."/>
            <person name="Fujiyama A."/>
            <person name="Inagaki F."/>
            <person name="Takami H."/>
        </authorList>
    </citation>
    <scope>NUCLEOTIDE SEQUENCE</scope>
    <source>
        <strain evidence="1">Expedition CK06-06</strain>
    </source>
</reference>
<comment type="caution">
    <text evidence="1">The sequence shown here is derived from an EMBL/GenBank/DDBJ whole genome shotgun (WGS) entry which is preliminary data.</text>
</comment>
<dbReference type="AlphaFoldDB" id="X1MHI3"/>
<sequence>MKDNIMKKVKCPKCKKLMEFAGKDNIKECRRCNDCNILSVIYNYPQYKRDDYYPCKICNAVHLPWDGGRQCPECKKARLQWDDPGYLKSGVHCPNCGHRPPGILMR</sequence>